<accession>A0A923S3D6</accession>
<keyword evidence="3" id="KW-0479">Metal-binding</keyword>
<dbReference type="InterPro" id="IPR029068">
    <property type="entry name" value="Glyas_Bleomycin-R_OHBP_Dase"/>
</dbReference>
<comment type="similarity">
    <text evidence="2 8">Belongs to the extradiol ring-cleavage dioxygenase family.</text>
</comment>
<dbReference type="Gene3D" id="3.10.180.10">
    <property type="entry name" value="2,3-Dihydroxybiphenyl 1,2-Dioxygenase, domain 1"/>
    <property type="match status" value="2"/>
</dbReference>
<evidence type="ECO:0000259" key="9">
    <source>
        <dbReference type="PROSITE" id="PS51819"/>
    </source>
</evidence>
<evidence type="ECO:0000256" key="6">
    <source>
        <dbReference type="ARBA" id="ARBA00023002"/>
    </source>
</evidence>
<evidence type="ECO:0000313" key="11">
    <source>
        <dbReference type="Proteomes" id="UP000596827"/>
    </source>
</evidence>
<feature type="domain" description="VOC" evidence="9">
    <location>
        <begin position="150"/>
        <end position="271"/>
    </location>
</feature>
<dbReference type="CDD" id="cd07252">
    <property type="entry name" value="BphC1-RGP6_N_like"/>
    <property type="match status" value="1"/>
</dbReference>
<evidence type="ECO:0000256" key="8">
    <source>
        <dbReference type="RuleBase" id="RU000683"/>
    </source>
</evidence>
<sequence>MASSPHTRNLRLAYIELEASDLSAWRRFAEEVLCLQVVGEPSSGRLQLRIDDRVFRIALRSGDQDDVVVLGFEADSREEFEAVGAALEQAGYSVQHESAEAAAARGVAALMRTEDPEGLTFEFCYASVYRPQAPFAPPLGHAGFKTGDQGLGHVLLRVKNPEVYERFCSEVLGLRVSDQVKTSYNGVDAKFTFMRGNARHHSIAFGTLPVPKRLLHFMLECRDLDDVGRALDRVPASGLRQTRSLGRHVNDRMISFYMATPSGVQVEYGWGGVSVQNEEDWPVATYDVTSVWGHRHL</sequence>
<dbReference type="PROSITE" id="PS00082">
    <property type="entry name" value="EXTRADIOL_DIOXYGENAS"/>
    <property type="match status" value="1"/>
</dbReference>
<protein>
    <submittedName>
        <fullName evidence="10">VOC family protein</fullName>
    </submittedName>
</protein>
<evidence type="ECO:0000256" key="4">
    <source>
        <dbReference type="ARBA" id="ARBA00022797"/>
    </source>
</evidence>
<organism evidence="10 11">
    <name type="scientific">Ramlibacter albus</name>
    <dbReference type="NCBI Taxonomy" id="2079448"/>
    <lineage>
        <taxon>Bacteria</taxon>
        <taxon>Pseudomonadati</taxon>
        <taxon>Pseudomonadota</taxon>
        <taxon>Betaproteobacteria</taxon>
        <taxon>Burkholderiales</taxon>
        <taxon>Comamonadaceae</taxon>
        <taxon>Ramlibacter</taxon>
    </lineage>
</organism>
<dbReference type="Pfam" id="PF00903">
    <property type="entry name" value="Glyoxalase"/>
    <property type="match status" value="1"/>
</dbReference>
<keyword evidence="11" id="KW-1185">Reference proteome</keyword>
<dbReference type="InterPro" id="IPR000486">
    <property type="entry name" value="Xdiol_ring_cleave_dOase_1/2"/>
</dbReference>
<dbReference type="Pfam" id="PF22632">
    <property type="entry name" value="BphC_D1"/>
    <property type="match status" value="1"/>
</dbReference>
<reference evidence="10" key="1">
    <citation type="submission" date="2020-08" db="EMBL/GenBank/DDBJ databases">
        <title>Ramlibacter sp. GTP1 16S ribosomal RNA gene genome sequencing and assembly.</title>
        <authorList>
            <person name="Kang M."/>
        </authorList>
    </citation>
    <scope>NUCLEOTIDE SEQUENCE</scope>
    <source>
        <strain evidence="10">GTP1</strain>
    </source>
</reference>
<dbReference type="InterPro" id="IPR004360">
    <property type="entry name" value="Glyas_Fos-R_dOase_dom"/>
</dbReference>
<evidence type="ECO:0000256" key="3">
    <source>
        <dbReference type="ARBA" id="ARBA00022723"/>
    </source>
</evidence>
<dbReference type="EMBL" id="JACORU010000001">
    <property type="protein sequence ID" value="MBC5763012.1"/>
    <property type="molecule type" value="Genomic_DNA"/>
</dbReference>
<comment type="caution">
    <text evidence="10">The sequence shown here is derived from an EMBL/GenBank/DDBJ whole genome shotgun (WGS) entry which is preliminary data.</text>
</comment>
<dbReference type="SUPFAM" id="SSF54593">
    <property type="entry name" value="Glyoxalase/Bleomycin resistance protein/Dihydroxybiphenyl dioxygenase"/>
    <property type="match status" value="2"/>
</dbReference>
<evidence type="ECO:0000256" key="1">
    <source>
        <dbReference type="ARBA" id="ARBA00001954"/>
    </source>
</evidence>
<dbReference type="GO" id="GO:0008198">
    <property type="term" value="F:ferrous iron binding"/>
    <property type="evidence" value="ECO:0007669"/>
    <property type="project" value="InterPro"/>
</dbReference>
<keyword evidence="4 8" id="KW-0058">Aromatic hydrocarbons catabolism</keyword>
<dbReference type="PROSITE" id="PS51819">
    <property type="entry name" value="VOC"/>
    <property type="match status" value="2"/>
</dbReference>
<comment type="cofactor">
    <cofactor evidence="1 8">
        <name>Fe(2+)</name>
        <dbReference type="ChEBI" id="CHEBI:29033"/>
    </cofactor>
</comment>
<dbReference type="CDD" id="cd07237">
    <property type="entry name" value="BphC1-RGP6_C_like"/>
    <property type="match status" value="1"/>
</dbReference>
<evidence type="ECO:0000256" key="7">
    <source>
        <dbReference type="ARBA" id="ARBA00023004"/>
    </source>
</evidence>
<evidence type="ECO:0000256" key="5">
    <source>
        <dbReference type="ARBA" id="ARBA00022964"/>
    </source>
</evidence>
<keyword evidence="6 8" id="KW-0560">Oxidoreductase</keyword>
<proteinExistence type="inferred from homology"/>
<evidence type="ECO:0000313" key="10">
    <source>
        <dbReference type="EMBL" id="MBC5763012.1"/>
    </source>
</evidence>
<dbReference type="Proteomes" id="UP000596827">
    <property type="component" value="Unassembled WGS sequence"/>
</dbReference>
<keyword evidence="5 8" id="KW-0223">Dioxygenase</keyword>
<dbReference type="GO" id="GO:0051213">
    <property type="term" value="F:dioxygenase activity"/>
    <property type="evidence" value="ECO:0007669"/>
    <property type="project" value="UniProtKB-KW"/>
</dbReference>
<gene>
    <name evidence="10" type="ORF">H8R02_01005</name>
</gene>
<name>A0A923S3D6_9BURK</name>
<keyword evidence="7 8" id="KW-0408">Iron</keyword>
<dbReference type="InterPro" id="IPR037523">
    <property type="entry name" value="VOC_core"/>
</dbReference>
<evidence type="ECO:0000256" key="2">
    <source>
        <dbReference type="ARBA" id="ARBA00008784"/>
    </source>
</evidence>
<dbReference type="AlphaFoldDB" id="A0A923S3D6"/>
<feature type="domain" description="VOC" evidence="9">
    <location>
        <begin position="11"/>
        <end position="126"/>
    </location>
</feature>